<dbReference type="GO" id="GO:0016787">
    <property type="term" value="F:hydrolase activity"/>
    <property type="evidence" value="ECO:0007669"/>
    <property type="project" value="UniProtKB-KW"/>
</dbReference>
<dbReference type="AlphaFoldDB" id="A0A7Z9A5N0"/>
<evidence type="ECO:0000313" key="4">
    <source>
        <dbReference type="EMBL" id="VEI23247.1"/>
    </source>
</evidence>
<dbReference type="SUPFAM" id="SSF55811">
    <property type="entry name" value="Nudix"/>
    <property type="match status" value="1"/>
</dbReference>
<dbReference type="PROSITE" id="PS00893">
    <property type="entry name" value="NUDIX_BOX"/>
    <property type="match status" value="1"/>
</dbReference>
<evidence type="ECO:0000313" key="5">
    <source>
        <dbReference type="Proteomes" id="UP000282386"/>
    </source>
</evidence>
<dbReference type="CDD" id="cd04688">
    <property type="entry name" value="NUDIX_Hydrolase"/>
    <property type="match status" value="1"/>
</dbReference>
<dbReference type="PROSITE" id="PS51462">
    <property type="entry name" value="NUDIX"/>
    <property type="match status" value="1"/>
</dbReference>
<reference evidence="4 5" key="1">
    <citation type="submission" date="2018-12" db="EMBL/GenBank/DDBJ databases">
        <authorList>
            <consortium name="Pathogen Informatics"/>
        </authorList>
    </citation>
    <scope>NUCLEOTIDE SEQUENCE [LARGE SCALE GENOMIC DNA]</scope>
    <source>
        <strain evidence="4 5">NCTC10207</strain>
    </source>
</reference>
<dbReference type="PANTHER" id="PTHR43046:SF14">
    <property type="entry name" value="MUTT_NUDIX FAMILY PROTEIN"/>
    <property type="match status" value="1"/>
</dbReference>
<proteinExistence type="predicted"/>
<dbReference type="EMBL" id="LR134479">
    <property type="protein sequence ID" value="VEI23247.1"/>
    <property type="molecule type" value="Genomic_DNA"/>
</dbReference>
<dbReference type="InterPro" id="IPR000086">
    <property type="entry name" value="NUDIX_hydrolase_dom"/>
</dbReference>
<sequence>MLTIAPFNERLAKPHNSTQPHNRGMDFRTTAAGHQYGVRASALIMHAGKLLTYSHHNKYFVPGGAVHVGEHSTDAVHREIREELGIDCTVRQLAFVGEHLFEVHGMPNHRIEFHYLVDVDPETVPVTTCDEGHHYPCVWLPLQSLADYPLKPEFLTHELPQWDGELTHIATVE</sequence>
<feature type="domain" description="Nudix hydrolase" evidence="3">
    <location>
        <begin position="35"/>
        <end position="164"/>
    </location>
</feature>
<protein>
    <submittedName>
        <fullName evidence="4">Pyrimidine (Deoxy)nucleoside triphosphate pyrophosphohydrolase</fullName>
    </submittedName>
</protein>
<evidence type="ECO:0000256" key="2">
    <source>
        <dbReference type="ARBA" id="ARBA00022801"/>
    </source>
</evidence>
<evidence type="ECO:0000256" key="1">
    <source>
        <dbReference type="ARBA" id="ARBA00001946"/>
    </source>
</evidence>
<dbReference type="Pfam" id="PF00293">
    <property type="entry name" value="NUDIX"/>
    <property type="match status" value="1"/>
</dbReference>
<dbReference type="RefSeq" id="WP_232018513.1">
    <property type="nucleotide sequence ID" value="NZ_LR134479.1"/>
</dbReference>
<evidence type="ECO:0000259" key="3">
    <source>
        <dbReference type="PROSITE" id="PS51462"/>
    </source>
</evidence>
<dbReference type="PANTHER" id="PTHR43046">
    <property type="entry name" value="GDP-MANNOSE MANNOSYL HYDROLASE"/>
    <property type="match status" value="1"/>
</dbReference>
<accession>A0A7Z9A5N0</accession>
<comment type="cofactor">
    <cofactor evidence="1">
        <name>Mg(2+)</name>
        <dbReference type="ChEBI" id="CHEBI:18420"/>
    </cofactor>
</comment>
<name>A0A7Z9A5N0_9MICC</name>
<dbReference type="InterPro" id="IPR015797">
    <property type="entry name" value="NUDIX_hydrolase-like_dom_sf"/>
</dbReference>
<dbReference type="Proteomes" id="UP000282386">
    <property type="component" value="Chromosome"/>
</dbReference>
<dbReference type="InterPro" id="IPR020084">
    <property type="entry name" value="NUDIX_hydrolase_CS"/>
</dbReference>
<keyword evidence="2 4" id="KW-0378">Hydrolase</keyword>
<dbReference type="Gene3D" id="3.90.79.10">
    <property type="entry name" value="Nucleoside Triphosphate Pyrophosphohydrolase"/>
    <property type="match status" value="1"/>
</dbReference>
<organism evidence="4 5">
    <name type="scientific">Rothia aeria</name>
    <dbReference type="NCBI Taxonomy" id="172042"/>
    <lineage>
        <taxon>Bacteria</taxon>
        <taxon>Bacillati</taxon>
        <taxon>Actinomycetota</taxon>
        <taxon>Actinomycetes</taxon>
        <taxon>Micrococcales</taxon>
        <taxon>Micrococcaceae</taxon>
        <taxon>Rothia</taxon>
    </lineage>
</organism>
<gene>
    <name evidence="4" type="ORF">NCTC10207_01347</name>
</gene>